<keyword evidence="2" id="KW-1185">Reference proteome</keyword>
<sequence>MELQSVLIFFDRHPVNTQLFFKDDGTFTIRVDWKVVSSSQHNAKSLWTLITPTQPHHATALLFVVQLVSSWVNLVDKVKHFWNGWLSRFLNAVNPSRLPFTPLYFSLHAHPPIKFLLSSHSVELPPTFDEWDEVNLETVTIVMRMKTENKFAFDTNSEKFGDLILGFALSSLKQTRHCATRLTRAQLEHLIAPSIDCINTFFQHPRTQCTDWNWRFDKVFKSICSICDEPTVTHAITNIATFSRLVDDFTSGSTIFWSVQAVMIL</sequence>
<protein>
    <submittedName>
        <fullName evidence="1">Uncharacterized protein</fullName>
    </submittedName>
</protein>
<dbReference type="Proteomes" id="UP001281761">
    <property type="component" value="Unassembled WGS sequence"/>
</dbReference>
<evidence type="ECO:0000313" key="1">
    <source>
        <dbReference type="EMBL" id="KAK2947017.1"/>
    </source>
</evidence>
<reference evidence="1 2" key="1">
    <citation type="journal article" date="2022" name="bioRxiv">
        <title>Genomics of Preaxostyla Flagellates Illuminates Evolutionary Transitions and the Path Towards Mitochondrial Loss.</title>
        <authorList>
            <person name="Novak L.V.F."/>
            <person name="Treitli S.C."/>
            <person name="Pyrih J."/>
            <person name="Halakuc P."/>
            <person name="Pipaliya S.V."/>
            <person name="Vacek V."/>
            <person name="Brzon O."/>
            <person name="Soukal P."/>
            <person name="Eme L."/>
            <person name="Dacks J.B."/>
            <person name="Karnkowska A."/>
            <person name="Elias M."/>
            <person name="Hampl V."/>
        </authorList>
    </citation>
    <scope>NUCLEOTIDE SEQUENCE [LARGE SCALE GENOMIC DNA]</scope>
    <source>
        <strain evidence="1">NAU3</strain>
        <tissue evidence="1">Gut</tissue>
    </source>
</reference>
<proteinExistence type="predicted"/>
<comment type="caution">
    <text evidence="1">The sequence shown here is derived from an EMBL/GenBank/DDBJ whole genome shotgun (WGS) entry which is preliminary data.</text>
</comment>
<gene>
    <name evidence="1" type="ORF">BLNAU_18019</name>
</gene>
<dbReference type="EMBL" id="JARBJD010000212">
    <property type="protein sequence ID" value="KAK2947017.1"/>
    <property type="molecule type" value="Genomic_DNA"/>
</dbReference>
<organism evidence="1 2">
    <name type="scientific">Blattamonas nauphoetae</name>
    <dbReference type="NCBI Taxonomy" id="2049346"/>
    <lineage>
        <taxon>Eukaryota</taxon>
        <taxon>Metamonada</taxon>
        <taxon>Preaxostyla</taxon>
        <taxon>Oxymonadida</taxon>
        <taxon>Blattamonas</taxon>
    </lineage>
</organism>
<evidence type="ECO:0000313" key="2">
    <source>
        <dbReference type="Proteomes" id="UP001281761"/>
    </source>
</evidence>
<name>A0ABQ9X5M6_9EUKA</name>
<accession>A0ABQ9X5M6</accession>